<feature type="compositionally biased region" description="Polar residues" evidence="1">
    <location>
        <begin position="168"/>
        <end position="181"/>
    </location>
</feature>
<sequence>MSAIPPKNPFSTTNPASSALNQSHLVSGASKSPKNDWHAAGEDGPLEPPLSGDLPPTKVHSTDQPGQSSRQLAQAALQYGNEYQGDNFEEDSLIQDYAAQSLHFEPPLSLNFGLGDQNLQNQQGSIGLSTNQAPTYSNQLEAEVSTPSPGLSTFQPIYVSPSKRRASTPPQTHIQGQQQPAKRTREVYGRARELASELEAPLPPANAILAANHHAPVPQIHSAEPSAEQLQPDTIASGSRDKLQRDLLASLAEIKLLQEQNHHLELQLFNRNEELARRVKELGNALLYIERAKKCMKLDGDSINHMRRLLYVSKRHMEGWLDKLAPLVVRESSTTKQWLEDEGVPRELLVPATTITAQAKGVIGTFEQSLADIIERPVDDIYGTNDNRASIRGIR</sequence>
<gene>
    <name evidence="2" type="ORF">TWF481_008560</name>
</gene>
<dbReference type="EMBL" id="JAVHJL010000005">
    <property type="protein sequence ID" value="KAK6503546.1"/>
    <property type="molecule type" value="Genomic_DNA"/>
</dbReference>
<evidence type="ECO:0008006" key="4">
    <source>
        <dbReference type="Google" id="ProtNLM"/>
    </source>
</evidence>
<feature type="compositionally biased region" description="Polar residues" evidence="1">
    <location>
        <begin position="9"/>
        <end position="32"/>
    </location>
</feature>
<evidence type="ECO:0000313" key="3">
    <source>
        <dbReference type="Proteomes" id="UP001370758"/>
    </source>
</evidence>
<dbReference type="AlphaFoldDB" id="A0AAV9W7I9"/>
<protein>
    <recommendedName>
        <fullName evidence="4">BZIP domain-containing protein</fullName>
    </recommendedName>
</protein>
<dbReference type="Proteomes" id="UP001370758">
    <property type="component" value="Unassembled WGS sequence"/>
</dbReference>
<evidence type="ECO:0000256" key="1">
    <source>
        <dbReference type="SAM" id="MobiDB-lite"/>
    </source>
</evidence>
<feature type="region of interest" description="Disordered" evidence="1">
    <location>
        <begin position="1"/>
        <end position="71"/>
    </location>
</feature>
<name>A0AAV9W7I9_9PEZI</name>
<organism evidence="2 3">
    <name type="scientific">Arthrobotrys musiformis</name>
    <dbReference type="NCBI Taxonomy" id="47236"/>
    <lineage>
        <taxon>Eukaryota</taxon>
        <taxon>Fungi</taxon>
        <taxon>Dikarya</taxon>
        <taxon>Ascomycota</taxon>
        <taxon>Pezizomycotina</taxon>
        <taxon>Orbiliomycetes</taxon>
        <taxon>Orbiliales</taxon>
        <taxon>Orbiliaceae</taxon>
        <taxon>Arthrobotrys</taxon>
    </lineage>
</organism>
<evidence type="ECO:0000313" key="2">
    <source>
        <dbReference type="EMBL" id="KAK6503546.1"/>
    </source>
</evidence>
<keyword evidence="3" id="KW-1185">Reference proteome</keyword>
<feature type="region of interest" description="Disordered" evidence="1">
    <location>
        <begin position="162"/>
        <end position="183"/>
    </location>
</feature>
<reference evidence="2 3" key="1">
    <citation type="submission" date="2023-08" db="EMBL/GenBank/DDBJ databases">
        <authorList>
            <person name="Palmer J.M."/>
        </authorList>
    </citation>
    <scope>NUCLEOTIDE SEQUENCE [LARGE SCALE GENOMIC DNA]</scope>
    <source>
        <strain evidence="2 3">TWF481</strain>
    </source>
</reference>
<proteinExistence type="predicted"/>
<comment type="caution">
    <text evidence="2">The sequence shown here is derived from an EMBL/GenBank/DDBJ whole genome shotgun (WGS) entry which is preliminary data.</text>
</comment>
<accession>A0AAV9W7I9</accession>